<sequence>MVRTKVEIKRIEDKAKRHTTFTKRRQGLFKKASELCKRCNAEAAVITFSLAGNAFAFGHPSVNAVLARYDSYDANRGSVDDDDAESNARKVPEDDAVVVASNEGLNDDEDDDMKVEEMSMEELEKLDSAMEEMKRKVIARVNEIISLTG</sequence>
<dbReference type="PANTHER" id="PTHR11945:SF779">
    <property type="entry name" value="AGAMOUS-LIKE MADS-BOX PROTEIN AGL61"/>
    <property type="match status" value="1"/>
</dbReference>
<feature type="domain" description="MADS-box" evidence="7">
    <location>
        <begin position="1"/>
        <end position="61"/>
    </location>
</feature>
<protein>
    <submittedName>
        <fullName evidence="8">MBP1</fullName>
    </submittedName>
</protein>
<dbReference type="GO" id="GO:0000978">
    <property type="term" value="F:RNA polymerase II cis-regulatory region sequence-specific DNA binding"/>
    <property type="evidence" value="ECO:0007669"/>
    <property type="project" value="TreeGrafter"/>
</dbReference>
<evidence type="ECO:0000256" key="3">
    <source>
        <dbReference type="ARBA" id="ARBA00023125"/>
    </source>
</evidence>
<dbReference type="GO" id="GO:0005634">
    <property type="term" value="C:nucleus"/>
    <property type="evidence" value="ECO:0007669"/>
    <property type="project" value="UniProtKB-SubCell"/>
</dbReference>
<keyword evidence="4" id="KW-0804">Transcription</keyword>
<evidence type="ECO:0000256" key="2">
    <source>
        <dbReference type="ARBA" id="ARBA00023015"/>
    </source>
</evidence>
<dbReference type="Pfam" id="PF00319">
    <property type="entry name" value="SRF-TF"/>
    <property type="match status" value="1"/>
</dbReference>
<feature type="coiled-coil region" evidence="6">
    <location>
        <begin position="106"/>
        <end position="136"/>
    </location>
</feature>
<dbReference type="Gene3D" id="3.40.1810.10">
    <property type="entry name" value="Transcription factor, MADS-box"/>
    <property type="match status" value="1"/>
</dbReference>
<dbReference type="InterPro" id="IPR036879">
    <property type="entry name" value="TF_MADSbox_sf"/>
</dbReference>
<dbReference type="EMBL" id="MF489882">
    <property type="protein sequence ID" value="AWM99593.1"/>
    <property type="molecule type" value="mRNA"/>
</dbReference>
<comment type="subcellular location">
    <subcellularLocation>
        <location evidence="1">Nucleus</location>
    </subcellularLocation>
</comment>
<dbReference type="PANTHER" id="PTHR11945">
    <property type="entry name" value="MADS BOX PROTEIN"/>
    <property type="match status" value="1"/>
</dbReference>
<organism evidence="8">
    <name type="scientific">Ipomoea batatas</name>
    <name type="common">Sweet potato</name>
    <name type="synonym">Convolvulus batatas</name>
    <dbReference type="NCBI Taxonomy" id="4120"/>
    <lineage>
        <taxon>Eukaryota</taxon>
        <taxon>Viridiplantae</taxon>
        <taxon>Streptophyta</taxon>
        <taxon>Embryophyta</taxon>
        <taxon>Tracheophyta</taxon>
        <taxon>Spermatophyta</taxon>
        <taxon>Magnoliopsida</taxon>
        <taxon>eudicotyledons</taxon>
        <taxon>Gunneridae</taxon>
        <taxon>Pentapetalae</taxon>
        <taxon>asterids</taxon>
        <taxon>lamiids</taxon>
        <taxon>Solanales</taxon>
        <taxon>Convolvulaceae</taxon>
        <taxon>Ipomoeeae</taxon>
        <taxon>Ipomoea</taxon>
    </lineage>
</organism>
<name>A0A2U8UAB4_IPOBA</name>
<evidence type="ECO:0000313" key="8">
    <source>
        <dbReference type="EMBL" id="AWM99593.1"/>
    </source>
</evidence>
<accession>A0A2U8UAB4</accession>
<dbReference type="PROSITE" id="PS50066">
    <property type="entry name" value="MADS_BOX_2"/>
    <property type="match status" value="1"/>
</dbReference>
<keyword evidence="2" id="KW-0805">Transcription regulation</keyword>
<evidence type="ECO:0000256" key="4">
    <source>
        <dbReference type="ARBA" id="ARBA00023163"/>
    </source>
</evidence>
<keyword evidence="3" id="KW-0238">DNA-binding</keyword>
<dbReference type="PRINTS" id="PR00404">
    <property type="entry name" value="MADSDOMAIN"/>
</dbReference>
<keyword evidence="5" id="KW-0539">Nucleus</keyword>
<dbReference type="AlphaFoldDB" id="A0A2U8UAB4"/>
<dbReference type="SMART" id="SM00432">
    <property type="entry name" value="MADS"/>
    <property type="match status" value="1"/>
</dbReference>
<evidence type="ECO:0000259" key="7">
    <source>
        <dbReference type="PROSITE" id="PS50066"/>
    </source>
</evidence>
<dbReference type="GO" id="GO:0046983">
    <property type="term" value="F:protein dimerization activity"/>
    <property type="evidence" value="ECO:0007669"/>
    <property type="project" value="InterPro"/>
</dbReference>
<dbReference type="SMR" id="A0A2U8UAB4"/>
<evidence type="ECO:0000256" key="6">
    <source>
        <dbReference type="SAM" id="Coils"/>
    </source>
</evidence>
<dbReference type="SUPFAM" id="SSF55455">
    <property type="entry name" value="SRF-like"/>
    <property type="match status" value="1"/>
</dbReference>
<evidence type="ECO:0000256" key="1">
    <source>
        <dbReference type="ARBA" id="ARBA00004123"/>
    </source>
</evidence>
<dbReference type="GO" id="GO:0000981">
    <property type="term" value="F:DNA-binding transcription factor activity, RNA polymerase II-specific"/>
    <property type="evidence" value="ECO:0007669"/>
    <property type="project" value="TreeGrafter"/>
</dbReference>
<reference evidence="8" key="1">
    <citation type="submission" date="2017-07" db="EMBL/GenBank/DDBJ databases">
        <title>Molecular Characterization of Nine Novel MADS-box Transcription Factors Possibly Related to Abiotic Stress Response and/or Storage Root Development in Sweetpotato.</title>
        <authorList>
            <person name="Dong T."/>
        </authorList>
    </citation>
    <scope>NUCLEOTIDE SEQUENCE</scope>
</reference>
<dbReference type="InterPro" id="IPR002100">
    <property type="entry name" value="TF_MADSbox"/>
</dbReference>
<evidence type="ECO:0000256" key="5">
    <source>
        <dbReference type="ARBA" id="ARBA00023242"/>
    </source>
</evidence>
<proteinExistence type="evidence at transcript level"/>
<keyword evidence="6" id="KW-0175">Coiled coil</keyword>